<dbReference type="Proteomes" id="UP000823775">
    <property type="component" value="Unassembled WGS sequence"/>
</dbReference>
<keyword evidence="3" id="KW-1185">Reference proteome</keyword>
<evidence type="ECO:0000313" key="3">
    <source>
        <dbReference type="Proteomes" id="UP000823775"/>
    </source>
</evidence>
<sequence>EPSEEPGATAKRSNGKSVVEESSKGWRYPKTKGARGCIFDQDITKLHGMQELLEMVRYQGWEHLFELPMPVKYDSEVFDFYSTLLFTDDEEIVYATVGGVEISF</sequence>
<reference evidence="2 3" key="1">
    <citation type="journal article" date="2021" name="BMC Genomics">
        <title>Datura genome reveals duplications of psychoactive alkaloid biosynthetic genes and high mutation rate following tissue culture.</title>
        <authorList>
            <person name="Rajewski A."/>
            <person name="Carter-House D."/>
            <person name="Stajich J."/>
            <person name="Litt A."/>
        </authorList>
    </citation>
    <scope>NUCLEOTIDE SEQUENCE [LARGE SCALE GENOMIC DNA]</scope>
    <source>
        <strain evidence="2">AR-01</strain>
    </source>
</reference>
<feature type="non-terminal residue" evidence="2">
    <location>
        <position position="1"/>
    </location>
</feature>
<comment type="caution">
    <text evidence="2">The sequence shown here is derived from an EMBL/GenBank/DDBJ whole genome shotgun (WGS) entry which is preliminary data.</text>
</comment>
<proteinExistence type="predicted"/>
<evidence type="ECO:0000313" key="2">
    <source>
        <dbReference type="EMBL" id="MCD7471241.1"/>
    </source>
</evidence>
<feature type="region of interest" description="Disordered" evidence="1">
    <location>
        <begin position="1"/>
        <end position="27"/>
    </location>
</feature>
<accession>A0ABS8TK35</accession>
<protein>
    <submittedName>
        <fullName evidence="2">Uncharacterized protein</fullName>
    </submittedName>
</protein>
<organism evidence="2 3">
    <name type="scientific">Datura stramonium</name>
    <name type="common">Jimsonweed</name>
    <name type="synonym">Common thornapple</name>
    <dbReference type="NCBI Taxonomy" id="4076"/>
    <lineage>
        <taxon>Eukaryota</taxon>
        <taxon>Viridiplantae</taxon>
        <taxon>Streptophyta</taxon>
        <taxon>Embryophyta</taxon>
        <taxon>Tracheophyta</taxon>
        <taxon>Spermatophyta</taxon>
        <taxon>Magnoliopsida</taxon>
        <taxon>eudicotyledons</taxon>
        <taxon>Gunneridae</taxon>
        <taxon>Pentapetalae</taxon>
        <taxon>asterids</taxon>
        <taxon>lamiids</taxon>
        <taxon>Solanales</taxon>
        <taxon>Solanaceae</taxon>
        <taxon>Solanoideae</taxon>
        <taxon>Datureae</taxon>
        <taxon>Datura</taxon>
    </lineage>
</organism>
<feature type="non-terminal residue" evidence="2">
    <location>
        <position position="104"/>
    </location>
</feature>
<dbReference type="EMBL" id="JACEIK010001660">
    <property type="protein sequence ID" value="MCD7471241.1"/>
    <property type="molecule type" value="Genomic_DNA"/>
</dbReference>
<evidence type="ECO:0000256" key="1">
    <source>
        <dbReference type="SAM" id="MobiDB-lite"/>
    </source>
</evidence>
<gene>
    <name evidence="2" type="ORF">HAX54_011566</name>
</gene>
<name>A0ABS8TK35_DATST</name>